<dbReference type="SUPFAM" id="SSF55729">
    <property type="entry name" value="Acyl-CoA N-acyltransferases (Nat)"/>
    <property type="match status" value="1"/>
</dbReference>
<dbReference type="Proteomes" id="UP000007587">
    <property type="component" value="Chromosome"/>
</dbReference>
<dbReference type="FunCoup" id="H8MFT6">
    <property type="interactions" value="49"/>
</dbReference>
<evidence type="ECO:0000313" key="5">
    <source>
        <dbReference type="Proteomes" id="UP000007587"/>
    </source>
</evidence>
<dbReference type="GO" id="GO:0016747">
    <property type="term" value="F:acyltransferase activity, transferring groups other than amino-acyl groups"/>
    <property type="evidence" value="ECO:0007669"/>
    <property type="project" value="InterPro"/>
</dbReference>
<proteinExistence type="predicted"/>
<dbReference type="HOGENOM" id="CLU_013985_11_2_7"/>
<dbReference type="InParanoid" id="H8MFT6"/>
<dbReference type="STRING" id="1144275.COCOR_07016"/>
<keyword evidence="1 4" id="KW-0808">Transferase</keyword>
<feature type="domain" description="N-acetyltransferase" evidence="3">
    <location>
        <begin position="32"/>
        <end position="190"/>
    </location>
</feature>
<organism evidence="4 5">
    <name type="scientific">Corallococcus coralloides (strain ATCC 25202 / DSM 2259 / NBRC 100086 / M2)</name>
    <name type="common">Myxococcus coralloides</name>
    <dbReference type="NCBI Taxonomy" id="1144275"/>
    <lineage>
        <taxon>Bacteria</taxon>
        <taxon>Pseudomonadati</taxon>
        <taxon>Myxococcota</taxon>
        <taxon>Myxococcia</taxon>
        <taxon>Myxococcales</taxon>
        <taxon>Cystobacterineae</taxon>
        <taxon>Myxococcaceae</taxon>
        <taxon>Corallococcus</taxon>
    </lineage>
</organism>
<reference evidence="5" key="2">
    <citation type="submission" date="2012-03" db="EMBL/GenBank/DDBJ databases">
        <title>Genome sequence of the fruiting myxobacterium Corallococcus coralloides DSM 2259.</title>
        <authorList>
            <person name="Huntley S."/>
            <person name="Zhang Y."/>
            <person name="Treuner-Lange A."/>
            <person name="Sensen C.W."/>
            <person name="Sogaard-Andersen L."/>
        </authorList>
    </citation>
    <scope>NUCLEOTIDE SEQUENCE [LARGE SCALE GENOMIC DNA]</scope>
    <source>
        <strain evidence="5">ATCC 25202 / DSM 2259 / NBRC 100086 / M2</strain>
    </source>
</reference>
<dbReference type="EMBL" id="CP003389">
    <property type="protein sequence ID" value="AFE11048.1"/>
    <property type="molecule type" value="Genomic_DNA"/>
</dbReference>
<keyword evidence="5" id="KW-1185">Reference proteome</keyword>
<protein>
    <submittedName>
        <fullName evidence="4">Acetyltransferase</fullName>
    </submittedName>
</protein>
<name>H8MFT6_CORCM</name>
<gene>
    <name evidence="4" type="primary">yjgM2</name>
    <name evidence="4" type="ordered locus">COCOR_07016</name>
</gene>
<accession>H8MFT6</accession>
<dbReference type="AlphaFoldDB" id="H8MFT6"/>
<dbReference type="eggNOG" id="COG0456">
    <property type="taxonomic scope" value="Bacteria"/>
</dbReference>
<dbReference type="CDD" id="cd04301">
    <property type="entry name" value="NAT_SF"/>
    <property type="match status" value="1"/>
</dbReference>
<evidence type="ECO:0000313" key="4">
    <source>
        <dbReference type="EMBL" id="AFE11048.1"/>
    </source>
</evidence>
<dbReference type="Gene3D" id="3.40.630.30">
    <property type="match status" value="1"/>
</dbReference>
<dbReference type="Pfam" id="PF00583">
    <property type="entry name" value="Acetyltransf_1"/>
    <property type="match status" value="1"/>
</dbReference>
<evidence type="ECO:0000259" key="3">
    <source>
        <dbReference type="PROSITE" id="PS51186"/>
    </source>
</evidence>
<dbReference type="InterPro" id="IPR016181">
    <property type="entry name" value="Acyl_CoA_acyltransferase"/>
</dbReference>
<evidence type="ECO:0000256" key="2">
    <source>
        <dbReference type="ARBA" id="ARBA00023315"/>
    </source>
</evidence>
<dbReference type="InterPro" id="IPR050832">
    <property type="entry name" value="Bact_Acetyltransf"/>
</dbReference>
<dbReference type="KEGG" id="ccx:COCOR_07016"/>
<dbReference type="PANTHER" id="PTHR43877:SF2">
    <property type="entry name" value="AMINOALKYLPHOSPHONATE N-ACETYLTRANSFERASE-RELATED"/>
    <property type="match status" value="1"/>
</dbReference>
<sequence length="193" mass="20923">MAVVQGAAHVHTRRGWPEGVSHGTVEVMSTELTLRPIEARDDAAMAAVIRAVMPEFGADGPGFAIHDPEVNAMTAAYSRPRHVYFVVEHGGQVVGGAGIAPLDGGAPDVCELRKMYFLPTARGHGMGERLLRHCLEFARSAGFKQCYLETLAGMDQAQKLYRKVGFEPLCAPMGRTGHFGCDRWYAMNLTPPA</sequence>
<evidence type="ECO:0000256" key="1">
    <source>
        <dbReference type="ARBA" id="ARBA00022679"/>
    </source>
</evidence>
<keyword evidence="2" id="KW-0012">Acyltransferase</keyword>
<dbReference type="InterPro" id="IPR000182">
    <property type="entry name" value="GNAT_dom"/>
</dbReference>
<reference evidence="4 5" key="1">
    <citation type="journal article" date="2012" name="J. Bacteriol.">
        <title>Complete Genome Sequence of the Fruiting Myxobacterium Corallococcus coralloides DSM 2259.</title>
        <authorList>
            <person name="Huntley S."/>
            <person name="Zhang Y."/>
            <person name="Treuner-Lange A."/>
            <person name="Kneip S."/>
            <person name="Sensen C.W."/>
            <person name="Sogaard-Andersen L."/>
        </authorList>
    </citation>
    <scope>NUCLEOTIDE SEQUENCE [LARGE SCALE GENOMIC DNA]</scope>
    <source>
        <strain evidence="5">ATCC 25202 / DSM 2259 / NBRC 100086 / M2</strain>
    </source>
</reference>
<dbReference type="PROSITE" id="PS51186">
    <property type="entry name" value="GNAT"/>
    <property type="match status" value="1"/>
</dbReference>
<dbReference type="PANTHER" id="PTHR43877">
    <property type="entry name" value="AMINOALKYLPHOSPHONATE N-ACETYLTRANSFERASE-RELATED-RELATED"/>
    <property type="match status" value="1"/>
</dbReference>